<dbReference type="Proteomes" id="UP000323380">
    <property type="component" value="Unassembled WGS sequence"/>
</dbReference>
<dbReference type="AlphaFoldDB" id="A0A5D0NUF4"/>
<accession>A0A5D0NUF4</accession>
<sequence>MLLEVVGEPVQRVGWLRLTGASPVFDQRAGQPPVQLGELVKGSDVPIGAADLAPLVVVEVAGRGVAQQRFGQVKAVAEAAGIHRGP</sequence>
<dbReference type="EMBL" id="VSFG01000001">
    <property type="protein sequence ID" value="TYB47824.1"/>
    <property type="molecule type" value="Genomic_DNA"/>
</dbReference>
<gene>
    <name evidence="1" type="ORF">FXF69_00775</name>
</gene>
<evidence type="ECO:0000313" key="2">
    <source>
        <dbReference type="Proteomes" id="UP000323380"/>
    </source>
</evidence>
<comment type="caution">
    <text evidence="1">The sequence shown here is derived from an EMBL/GenBank/DDBJ whole genome shotgun (WGS) entry which is preliminary data.</text>
</comment>
<keyword evidence="2" id="KW-1185">Reference proteome</keyword>
<reference evidence="1 2" key="1">
    <citation type="submission" date="2019-08" db="EMBL/GenBank/DDBJ databases">
        <title>Actinomadura sp. nov. CYP1-5 isolated from mountain soil.</title>
        <authorList>
            <person name="Songsumanus A."/>
            <person name="Kuncharoen N."/>
            <person name="Kudo T."/>
            <person name="Yuki M."/>
            <person name="Igarashi Y."/>
            <person name="Tanasupawat S."/>
        </authorList>
    </citation>
    <scope>NUCLEOTIDE SEQUENCE [LARGE SCALE GENOMIC DNA]</scope>
    <source>
        <strain evidence="1 2">JCM 14158</strain>
    </source>
</reference>
<protein>
    <submittedName>
        <fullName evidence="1">Uncharacterized protein</fullName>
    </submittedName>
</protein>
<evidence type="ECO:0000313" key="1">
    <source>
        <dbReference type="EMBL" id="TYB47824.1"/>
    </source>
</evidence>
<organism evidence="1 2">
    <name type="scientific">Actinomadura chibensis</name>
    <dbReference type="NCBI Taxonomy" id="392828"/>
    <lineage>
        <taxon>Bacteria</taxon>
        <taxon>Bacillati</taxon>
        <taxon>Actinomycetota</taxon>
        <taxon>Actinomycetes</taxon>
        <taxon>Streptosporangiales</taxon>
        <taxon>Thermomonosporaceae</taxon>
        <taxon>Actinomadura</taxon>
    </lineage>
</organism>
<proteinExistence type="predicted"/>
<name>A0A5D0NUF4_9ACTN</name>